<dbReference type="RefSeq" id="WP_186912583.1">
    <property type="nucleotide sequence ID" value="NZ_JACOFV010000009.1"/>
</dbReference>
<dbReference type="Proteomes" id="UP000634011">
    <property type="component" value="Unassembled WGS sequence"/>
</dbReference>
<feature type="transmembrane region" description="Helical" evidence="7">
    <location>
        <begin position="12"/>
        <end position="39"/>
    </location>
</feature>
<protein>
    <recommendedName>
        <fullName evidence="7">UPF0056 membrane protein</fullName>
    </recommendedName>
</protein>
<dbReference type="PANTHER" id="PTHR33508">
    <property type="entry name" value="UPF0056 MEMBRANE PROTEIN YHCE"/>
    <property type="match status" value="1"/>
</dbReference>
<feature type="transmembrane region" description="Helical" evidence="7">
    <location>
        <begin position="51"/>
        <end position="69"/>
    </location>
</feature>
<feature type="transmembrane region" description="Helical" evidence="7">
    <location>
        <begin position="158"/>
        <end position="179"/>
    </location>
</feature>
<dbReference type="EMBL" id="JACOFV010000009">
    <property type="protein sequence ID" value="MBC3862668.1"/>
    <property type="molecule type" value="Genomic_DNA"/>
</dbReference>
<keyword evidence="9" id="KW-1185">Reference proteome</keyword>
<proteinExistence type="inferred from homology"/>
<evidence type="ECO:0000256" key="1">
    <source>
        <dbReference type="ARBA" id="ARBA00004651"/>
    </source>
</evidence>
<dbReference type="AlphaFoldDB" id="A0A923HHS8"/>
<evidence type="ECO:0000256" key="7">
    <source>
        <dbReference type="RuleBase" id="RU362048"/>
    </source>
</evidence>
<feature type="transmembrane region" description="Helical" evidence="7">
    <location>
        <begin position="126"/>
        <end position="146"/>
    </location>
</feature>
<evidence type="ECO:0000256" key="4">
    <source>
        <dbReference type="ARBA" id="ARBA00022692"/>
    </source>
</evidence>
<reference evidence="8" key="1">
    <citation type="submission" date="2020-08" db="EMBL/GenBank/DDBJ databases">
        <title>Novel species isolated from subtropical streams in China.</title>
        <authorList>
            <person name="Lu H."/>
        </authorList>
    </citation>
    <scope>NUCLEOTIDE SEQUENCE</scope>
    <source>
        <strain evidence="8">KACC 12607</strain>
    </source>
</reference>
<evidence type="ECO:0000256" key="5">
    <source>
        <dbReference type="ARBA" id="ARBA00022989"/>
    </source>
</evidence>
<gene>
    <name evidence="8" type="ORF">H8K32_11195</name>
</gene>
<keyword evidence="6 7" id="KW-0472">Membrane</keyword>
<dbReference type="InterPro" id="IPR002771">
    <property type="entry name" value="Multi_antbiot-R_MarC"/>
</dbReference>
<dbReference type="PANTHER" id="PTHR33508:SF1">
    <property type="entry name" value="UPF0056 MEMBRANE PROTEIN YHCE"/>
    <property type="match status" value="1"/>
</dbReference>
<organism evidence="8 9">
    <name type="scientific">Undibacterium jejuense</name>
    <dbReference type="NCBI Taxonomy" id="1344949"/>
    <lineage>
        <taxon>Bacteria</taxon>
        <taxon>Pseudomonadati</taxon>
        <taxon>Pseudomonadota</taxon>
        <taxon>Betaproteobacteria</taxon>
        <taxon>Burkholderiales</taxon>
        <taxon>Oxalobacteraceae</taxon>
        <taxon>Undibacterium</taxon>
    </lineage>
</organism>
<evidence type="ECO:0000256" key="2">
    <source>
        <dbReference type="ARBA" id="ARBA00009784"/>
    </source>
</evidence>
<name>A0A923HHS8_9BURK</name>
<keyword evidence="4 7" id="KW-0812">Transmembrane</keyword>
<dbReference type="GO" id="GO:0005886">
    <property type="term" value="C:plasma membrane"/>
    <property type="evidence" value="ECO:0007669"/>
    <property type="project" value="UniProtKB-SubCell"/>
</dbReference>
<evidence type="ECO:0000256" key="6">
    <source>
        <dbReference type="ARBA" id="ARBA00023136"/>
    </source>
</evidence>
<comment type="caution">
    <text evidence="8">The sequence shown here is derived from an EMBL/GenBank/DDBJ whole genome shotgun (WGS) entry which is preliminary data.</text>
</comment>
<keyword evidence="5 7" id="KW-1133">Transmembrane helix</keyword>
<evidence type="ECO:0000256" key="3">
    <source>
        <dbReference type="ARBA" id="ARBA00022475"/>
    </source>
</evidence>
<comment type="subcellular location">
    <subcellularLocation>
        <location evidence="1 7">Cell membrane</location>
        <topology evidence="1 7">Multi-pass membrane protein</topology>
    </subcellularLocation>
</comment>
<dbReference type="NCBIfam" id="TIGR00427">
    <property type="entry name" value="NAAT family transporter"/>
    <property type="match status" value="1"/>
</dbReference>
<sequence>MSVAINAFLKALIVVPVTVLPILNPIAIAPIFLSMTGPIDPALSNRLAKRIAVNCFFLLLGAVFIGSYVLDFFGISIPIVRVAGGIVVGMAGWKLLNDQSQDKLLNSVAATHGGHWSRDELRRRSFYPFSFPLTVGPGTIAASVTLGTQMPHQPVDFLVISIASAIGVLLTSIVVYLCYRFARNLEKLLGEVGATVLMRLSAFILLCIGIAIGWAGISDLFSELIAQ</sequence>
<comment type="similarity">
    <text evidence="2 7">Belongs to the UPF0056 (MarC) family.</text>
</comment>
<feature type="transmembrane region" description="Helical" evidence="7">
    <location>
        <begin position="75"/>
        <end position="96"/>
    </location>
</feature>
<feature type="transmembrane region" description="Helical" evidence="7">
    <location>
        <begin position="200"/>
        <end position="217"/>
    </location>
</feature>
<dbReference type="Pfam" id="PF01914">
    <property type="entry name" value="MarC"/>
    <property type="match status" value="1"/>
</dbReference>
<accession>A0A923HHS8</accession>
<evidence type="ECO:0000313" key="8">
    <source>
        <dbReference type="EMBL" id="MBC3862668.1"/>
    </source>
</evidence>
<keyword evidence="3" id="KW-1003">Cell membrane</keyword>
<evidence type="ECO:0000313" key="9">
    <source>
        <dbReference type="Proteomes" id="UP000634011"/>
    </source>
</evidence>